<dbReference type="OrthoDB" id="9803333at2"/>
<dbReference type="AlphaFoldDB" id="A0A1T3FH03"/>
<proteinExistence type="inferred from homology"/>
<dbReference type="SUPFAM" id="SSF51735">
    <property type="entry name" value="NAD(P)-binding Rossmann-fold domains"/>
    <property type="match status" value="1"/>
</dbReference>
<dbReference type="STRING" id="238.BBD35_10235"/>
<dbReference type="RefSeq" id="WP_070904325.1">
    <property type="nucleotide sequence ID" value="NZ_CP016378.1"/>
</dbReference>
<gene>
    <name evidence="4" type="ORF">BMF97_04070</name>
</gene>
<accession>A0A1T3FH03</accession>
<dbReference type="Pfam" id="PF13561">
    <property type="entry name" value="adh_short_C2"/>
    <property type="match status" value="1"/>
</dbReference>
<protein>
    <submittedName>
        <fullName evidence="4">Short-chain dehydrogenase</fullName>
    </submittedName>
</protein>
<evidence type="ECO:0000256" key="3">
    <source>
        <dbReference type="ARBA" id="ARBA00023002"/>
    </source>
</evidence>
<evidence type="ECO:0000256" key="1">
    <source>
        <dbReference type="ARBA" id="ARBA00006484"/>
    </source>
</evidence>
<dbReference type="GO" id="GO:0016491">
    <property type="term" value="F:oxidoreductase activity"/>
    <property type="evidence" value="ECO:0007669"/>
    <property type="project" value="UniProtKB-KW"/>
</dbReference>
<comment type="caution">
    <text evidence="4">The sequence shown here is derived from an EMBL/GenBank/DDBJ whole genome shotgun (WGS) entry which is preliminary data.</text>
</comment>
<dbReference type="InterPro" id="IPR002347">
    <property type="entry name" value="SDR_fam"/>
</dbReference>
<keyword evidence="3" id="KW-0560">Oxidoreductase</keyword>
<name>A0A1T3FH03_ELIME</name>
<dbReference type="PRINTS" id="PR00081">
    <property type="entry name" value="GDHRDH"/>
</dbReference>
<dbReference type="eggNOG" id="COG1028">
    <property type="taxonomic scope" value="Bacteria"/>
</dbReference>
<dbReference type="EMBL" id="MPOG01000004">
    <property type="protein sequence ID" value="OOH97497.1"/>
    <property type="molecule type" value="Genomic_DNA"/>
</dbReference>
<evidence type="ECO:0000313" key="5">
    <source>
        <dbReference type="Proteomes" id="UP000188947"/>
    </source>
</evidence>
<dbReference type="FunFam" id="3.40.50.720:FF:000374">
    <property type="entry name" value="3-oxoacyl-(Acyl-carrier-protein) reductase"/>
    <property type="match status" value="1"/>
</dbReference>
<evidence type="ECO:0000256" key="2">
    <source>
        <dbReference type="ARBA" id="ARBA00022857"/>
    </source>
</evidence>
<keyword evidence="5" id="KW-1185">Reference proteome</keyword>
<dbReference type="Proteomes" id="UP000188947">
    <property type="component" value="Unassembled WGS sequence"/>
</dbReference>
<evidence type="ECO:0000313" key="4">
    <source>
        <dbReference type="EMBL" id="OOH97497.1"/>
    </source>
</evidence>
<organism evidence="4 5">
    <name type="scientific">Elizabethkingia meningoseptica</name>
    <name type="common">Chryseobacterium meningosepticum</name>
    <dbReference type="NCBI Taxonomy" id="238"/>
    <lineage>
        <taxon>Bacteria</taxon>
        <taxon>Pseudomonadati</taxon>
        <taxon>Bacteroidota</taxon>
        <taxon>Flavobacteriia</taxon>
        <taxon>Flavobacteriales</taxon>
        <taxon>Weeksellaceae</taxon>
        <taxon>Elizabethkingia</taxon>
    </lineage>
</organism>
<dbReference type="PRINTS" id="PR00080">
    <property type="entry name" value="SDRFAMILY"/>
</dbReference>
<keyword evidence="2" id="KW-0521">NADP</keyword>
<sequence>MTQNKIALVTGGSRGLGRNAAIKIAQKGIDVVITYFSNEEKANEVVDEIRKLGRKSVAIKIDTSNTKEFRSFVTEFTSYLTREYGAAKFDFLINNAGTGGNKAFADAREDEFDAFVNIHYKGVYFLTQKLLPYLNDGGSIVNISSGLARFSHPNTSMYASVKGAIEVVTRIWAVELGQRGIKVNVVAPGAVGTDFNGGAVRDNEKISEMISGITALGRAGVPDDIGGVIAFLCTEDARWINGQRIEVSGGMHL</sequence>
<reference evidence="4 5" key="1">
    <citation type="submission" date="2016-11" db="EMBL/GenBank/DDBJ databases">
        <title>Genome sequence and comparative genomic analysis of clinical strain Elizabethkingia meningoseptica 61421 PRCM.</title>
        <authorList>
            <person name="Wang M."/>
            <person name="Hu S."/>
            <person name="Cao L."/>
            <person name="Jiang T."/>
            <person name="Zhou Y."/>
            <person name="Ming D."/>
        </authorList>
    </citation>
    <scope>NUCLEOTIDE SEQUENCE [LARGE SCALE GENOMIC DNA]</scope>
    <source>
        <strain evidence="4 5">61421 PRCM</strain>
    </source>
</reference>
<comment type="similarity">
    <text evidence="1">Belongs to the short-chain dehydrogenases/reductases (SDR) family.</text>
</comment>
<dbReference type="InterPro" id="IPR036291">
    <property type="entry name" value="NAD(P)-bd_dom_sf"/>
</dbReference>
<dbReference type="Gene3D" id="3.40.50.720">
    <property type="entry name" value="NAD(P)-binding Rossmann-like Domain"/>
    <property type="match status" value="1"/>
</dbReference>
<dbReference type="PANTHER" id="PTHR43639:SF1">
    <property type="entry name" value="SHORT-CHAIN DEHYDROGENASE_REDUCTASE FAMILY PROTEIN"/>
    <property type="match status" value="1"/>
</dbReference>
<dbReference type="PANTHER" id="PTHR43639">
    <property type="entry name" value="OXIDOREDUCTASE, SHORT-CHAIN DEHYDROGENASE/REDUCTASE FAMILY (AFU_ORTHOLOGUE AFUA_5G02870)"/>
    <property type="match status" value="1"/>
</dbReference>